<dbReference type="SMART" id="SM00336">
    <property type="entry name" value="BBOX"/>
    <property type="match status" value="2"/>
</dbReference>
<feature type="compositionally biased region" description="Basic and acidic residues" evidence="4">
    <location>
        <begin position="1076"/>
        <end position="1085"/>
    </location>
</feature>
<dbReference type="InterPro" id="IPR000315">
    <property type="entry name" value="Znf_B-box"/>
</dbReference>
<keyword evidence="3" id="KW-0862">Zinc</keyword>
<dbReference type="Gene3D" id="3.30.160.60">
    <property type="entry name" value="Classic Zinc Finger"/>
    <property type="match status" value="1"/>
</dbReference>
<dbReference type="VEuPathDB" id="TriTrypDB:LdCL_360021700"/>
<feature type="domain" description="B box-type" evidence="5">
    <location>
        <begin position="741"/>
        <end position="783"/>
    </location>
</feature>
<proteinExistence type="predicted"/>
<dbReference type="Pfam" id="PF13855">
    <property type="entry name" value="LRR_8"/>
    <property type="match status" value="1"/>
</dbReference>
<dbReference type="InterPro" id="IPR001611">
    <property type="entry name" value="Leu-rich_rpt"/>
</dbReference>
<dbReference type="PANTHER" id="PTHR46652">
    <property type="entry name" value="LEUCINE-RICH REPEAT AND IQ DOMAIN-CONTAINING PROTEIN 1-RELATED"/>
    <property type="match status" value="1"/>
</dbReference>
<feature type="compositionally biased region" description="Polar residues" evidence="4">
    <location>
        <begin position="1086"/>
        <end position="1096"/>
    </location>
</feature>
<dbReference type="VEuPathDB" id="TriTrypDB:LdBPK_361610.1"/>
<evidence type="ECO:0000256" key="2">
    <source>
        <dbReference type="ARBA" id="ARBA00022737"/>
    </source>
</evidence>
<dbReference type="FunFam" id="3.80.10.10:FF:002308">
    <property type="entry name" value="Uncharacterized protein"/>
    <property type="match status" value="1"/>
</dbReference>
<organism evidence="6 7">
    <name type="scientific">Leishmania donovani</name>
    <dbReference type="NCBI Taxonomy" id="5661"/>
    <lineage>
        <taxon>Eukaryota</taxon>
        <taxon>Discoba</taxon>
        <taxon>Euglenozoa</taxon>
        <taxon>Kinetoplastea</taxon>
        <taxon>Metakinetoplastina</taxon>
        <taxon>Trypanosomatida</taxon>
        <taxon>Trypanosomatidae</taxon>
        <taxon>Leishmaniinae</taxon>
        <taxon>Leishmania</taxon>
    </lineage>
</organism>
<evidence type="ECO:0000259" key="5">
    <source>
        <dbReference type="PROSITE" id="PS50119"/>
    </source>
</evidence>
<dbReference type="PROSITE" id="PS51450">
    <property type="entry name" value="LRR"/>
    <property type="match status" value="2"/>
</dbReference>
<dbReference type="Proteomes" id="UP000318821">
    <property type="component" value="Unassembled WGS sequence"/>
</dbReference>
<dbReference type="PANTHER" id="PTHR46652:SF8">
    <property type="entry name" value="LEUCINE RICH REPEAT CONTAINING 23"/>
    <property type="match status" value="1"/>
</dbReference>
<evidence type="ECO:0000313" key="7">
    <source>
        <dbReference type="Proteomes" id="UP000318821"/>
    </source>
</evidence>
<dbReference type="SUPFAM" id="SSF52058">
    <property type="entry name" value="L domain-like"/>
    <property type="match status" value="1"/>
</dbReference>
<sequence length="1328" mass="140847">MPAAVNACLSAAVPWRGDGVAVPTPAAQSGEMHDLTLEELKSSLSDLGYNPYGDLVYTRSHLASKHLRALPGLQRYVHLQRLCVDDNGLTELDAVRYMPQLVHLHARHNRLTSDVFVSLAAAAAGCLEQLHLDDNCITSLDGLETLPFLLDFTCCRNRVQHLPARCLAAAERLRHFSLSDNALKTVDINAFAATRPLRVLDLSNNLLSSIDFLYSVAPQIEKVNIANNHVRHLSAALKQLPCLTVLDVGGNELSGLKELRVLRCLEALRTLTFAGNKALEQLSHHAAGEGGRLGDPLATTVQGTEYDAEVVMSDGEDNGGSLCYGGGSGGFNAATRTTAATTGVASAEVVATEGDGAPDTSSTLCSSASAISKGTRNADDAAGDRRAGTKTITGWKSSHSSPARVTTPTTAAYVDLAASETMPSFIQLAVRGEVLALPQQEQVYLWTLSVLPQLTEMNGRLTRPEEKAVVKQAPGCGDAGTARARCHAPLGRGVPVVGRARAAFDRKRREEAPHGTAPKRARVALTVDDEDASQDRPATALALCEETTWTEAAAEGALSVPLSWPFLCPLCSAVELADPVDLHEPQWLSAVRAFSEDQAETMDHTGGATGATMFSPLSASACDCATLLACPLCNTTCDATILSTSGPIAGAARVPDASVVRNRYTGSQPLSCITRTGGGVGPPSAPAASASPFCSICEEAKAMCVCLQCDFGMCDTCHRATHAKGGFRQHEVLSCEQARRRANQRCTQHAGMALDLFCDTCSTCVCVTCCFGGAHRGHEVFPLADVVARAAAALTQHSTELAALQRVADATGVQFSSLWPAYEAKVDDVRTEIQQCFSSLRQVLQAREDALLSRLSEVSAVVGRRSSELRSAMHAISNLLGSTGERLRRLPGSVSPATLMRIFETVQEQQQWVSRVSTRVIEEATAVAKGWSYHISSDGANGCRMASFVLLNSDTPNDDGLSSTNVCSPTSAALTHRLIAGSVGTAKGHDNREKEGAAHHLWGGMAEDCMEPSDGLTNDAPVALCGDSDANFDAVANAGEGEETLLVRPSHIRPATPSLPGQAAASQSREVSMAYRGRDRGESRQRNLSASTVQSQPKPPHLFSIGASTQSTHGPLLTYELNVDPSVKGAGGVTGSAADATTASGTASLNGVASKWGDVKQALWEVGGCGSFAAELGALGRQTPGCAAAARGVRDTIPFRVALPPRLIESHDRMDDDDRSVGEADDQLPWRALKLHHNSSVQDGVRSAATSLPRHGSTARLQYLKELDLRKPSERDGALFHVNGSAPTFYHSGAVAKRLSFEARQVRGPKENLARLETLAFQFERLHC</sequence>
<gene>
    <name evidence="6" type="ORF">CGC20_29120</name>
</gene>
<dbReference type="VEuPathDB" id="TriTrypDB:LdBPK_361620.1"/>
<reference evidence="7" key="1">
    <citation type="submission" date="2019-02" db="EMBL/GenBank/DDBJ databases">
        <title>FDA dAtabase for Regulatory Grade micrObial Sequences (FDA-ARGOS): Supporting development and validation of Infectious Disease Dx tests.</title>
        <authorList>
            <person name="Duncan R."/>
            <person name="Fisher C."/>
            <person name="Tallon L."/>
            <person name="Sadzewicz L."/>
            <person name="Sengamalay N."/>
            <person name="Ott S."/>
            <person name="Godinez A."/>
            <person name="Nagaraj S."/>
            <person name="Vavikolanu K."/>
            <person name="Vyas G."/>
            <person name="Nadendla S."/>
            <person name="Aluvathingal J."/>
            <person name="Sichtig H."/>
        </authorList>
    </citation>
    <scope>NUCLEOTIDE SEQUENCE [LARGE SCALE GENOMIC DNA]</scope>
    <source>
        <strain evidence="7">FDAARGOS_360</strain>
    </source>
</reference>
<dbReference type="PROSITE" id="PS50119">
    <property type="entry name" value="ZF_BBOX"/>
    <property type="match status" value="2"/>
</dbReference>
<keyword evidence="1" id="KW-0433">Leucine-rich repeat</keyword>
<name>A0A504X030_LEIDO</name>
<keyword evidence="2" id="KW-0677">Repeat</keyword>
<evidence type="ECO:0000313" key="6">
    <source>
        <dbReference type="EMBL" id="TPP42282.1"/>
    </source>
</evidence>
<evidence type="ECO:0000256" key="3">
    <source>
        <dbReference type="PROSITE-ProRule" id="PRU00024"/>
    </source>
</evidence>
<dbReference type="VEuPathDB" id="TriTrypDB:LdCL_360021600"/>
<dbReference type="VEuPathDB" id="TriTrypDB:LDHU3_36.2100"/>
<comment type="caution">
    <text evidence="6">The sequence shown here is derived from an EMBL/GenBank/DDBJ whole genome shotgun (WGS) entry which is preliminary data.</text>
</comment>
<dbReference type="VEuPathDB" id="TriTrypDB:LDHU3_36.2080"/>
<feature type="region of interest" description="Disordered" evidence="4">
    <location>
        <begin position="1054"/>
        <end position="1109"/>
    </location>
</feature>
<protein>
    <submittedName>
        <fullName evidence="6">Leucine rich repeat family protein</fullName>
    </submittedName>
</protein>
<dbReference type="GO" id="GO:0008270">
    <property type="term" value="F:zinc ion binding"/>
    <property type="evidence" value="ECO:0007669"/>
    <property type="project" value="UniProtKB-KW"/>
</dbReference>
<dbReference type="Gene3D" id="3.80.10.10">
    <property type="entry name" value="Ribonuclease Inhibitor"/>
    <property type="match status" value="2"/>
</dbReference>
<keyword evidence="3" id="KW-0479">Metal-binding</keyword>
<dbReference type="SUPFAM" id="SSF57845">
    <property type="entry name" value="B-box zinc-binding domain"/>
    <property type="match status" value="1"/>
</dbReference>
<evidence type="ECO:0000256" key="1">
    <source>
        <dbReference type="ARBA" id="ARBA00022614"/>
    </source>
</evidence>
<accession>A0A504X030</accession>
<keyword evidence="3" id="KW-0863">Zinc-finger</keyword>
<dbReference type="CDD" id="cd19757">
    <property type="entry name" value="Bbox1"/>
    <property type="match status" value="1"/>
</dbReference>
<dbReference type="InterPro" id="IPR032675">
    <property type="entry name" value="LRR_dom_sf"/>
</dbReference>
<dbReference type="InterPro" id="IPR050836">
    <property type="entry name" value="SDS22/Internalin_LRR"/>
</dbReference>
<dbReference type="EMBL" id="RHLD01000002">
    <property type="protein sequence ID" value="TPP42282.1"/>
    <property type="molecule type" value="Genomic_DNA"/>
</dbReference>
<dbReference type="Pfam" id="PF00643">
    <property type="entry name" value="zf-B_box"/>
    <property type="match status" value="1"/>
</dbReference>
<evidence type="ECO:0000256" key="4">
    <source>
        <dbReference type="SAM" id="MobiDB-lite"/>
    </source>
</evidence>
<feature type="domain" description="B box-type" evidence="5">
    <location>
        <begin position="689"/>
        <end position="735"/>
    </location>
</feature>